<evidence type="ECO:0000259" key="4">
    <source>
        <dbReference type="PROSITE" id="PS50949"/>
    </source>
</evidence>
<dbReference type="Pfam" id="PF07729">
    <property type="entry name" value="FCD"/>
    <property type="match status" value="1"/>
</dbReference>
<dbReference type="Gene3D" id="1.10.10.10">
    <property type="entry name" value="Winged helix-like DNA-binding domain superfamily/Winged helix DNA-binding domain"/>
    <property type="match status" value="1"/>
</dbReference>
<name>A0A1I3UJR2_9RHOB</name>
<dbReference type="SMART" id="SM00345">
    <property type="entry name" value="HTH_GNTR"/>
    <property type="match status" value="1"/>
</dbReference>
<evidence type="ECO:0000256" key="3">
    <source>
        <dbReference type="ARBA" id="ARBA00023163"/>
    </source>
</evidence>
<evidence type="ECO:0000313" key="5">
    <source>
        <dbReference type="EMBL" id="SFJ82953.1"/>
    </source>
</evidence>
<dbReference type="PANTHER" id="PTHR43537">
    <property type="entry name" value="TRANSCRIPTIONAL REGULATOR, GNTR FAMILY"/>
    <property type="match status" value="1"/>
</dbReference>
<dbReference type="InterPro" id="IPR000524">
    <property type="entry name" value="Tscrpt_reg_HTH_GntR"/>
</dbReference>
<dbReference type="EMBL" id="FORA01000008">
    <property type="protein sequence ID" value="SFJ82953.1"/>
    <property type="molecule type" value="Genomic_DNA"/>
</dbReference>
<dbReference type="InterPro" id="IPR036390">
    <property type="entry name" value="WH_DNA-bd_sf"/>
</dbReference>
<dbReference type="SUPFAM" id="SSF48008">
    <property type="entry name" value="GntR ligand-binding domain-like"/>
    <property type="match status" value="1"/>
</dbReference>
<dbReference type="AlphaFoldDB" id="A0A1I3UJR2"/>
<dbReference type="SMART" id="SM00895">
    <property type="entry name" value="FCD"/>
    <property type="match status" value="1"/>
</dbReference>
<keyword evidence="6" id="KW-1185">Reference proteome</keyword>
<dbReference type="Proteomes" id="UP000199110">
    <property type="component" value="Unassembled WGS sequence"/>
</dbReference>
<dbReference type="Pfam" id="PF00392">
    <property type="entry name" value="GntR"/>
    <property type="match status" value="1"/>
</dbReference>
<dbReference type="InterPro" id="IPR011711">
    <property type="entry name" value="GntR_C"/>
</dbReference>
<keyword evidence="2" id="KW-0238">DNA-binding</keyword>
<dbReference type="RefSeq" id="WP_175484961.1">
    <property type="nucleotide sequence ID" value="NZ_FORA01000008.1"/>
</dbReference>
<dbReference type="GO" id="GO:0003700">
    <property type="term" value="F:DNA-binding transcription factor activity"/>
    <property type="evidence" value="ECO:0007669"/>
    <property type="project" value="InterPro"/>
</dbReference>
<dbReference type="STRING" id="390807.SAMN04488095_3772"/>
<dbReference type="InterPro" id="IPR008920">
    <property type="entry name" value="TF_FadR/GntR_C"/>
</dbReference>
<feature type="domain" description="HTH gntR-type" evidence="4">
    <location>
        <begin position="1"/>
        <end position="66"/>
    </location>
</feature>
<dbReference type="GO" id="GO:0003677">
    <property type="term" value="F:DNA binding"/>
    <property type="evidence" value="ECO:0007669"/>
    <property type="project" value="UniProtKB-KW"/>
</dbReference>
<evidence type="ECO:0000256" key="1">
    <source>
        <dbReference type="ARBA" id="ARBA00023015"/>
    </source>
</evidence>
<keyword evidence="3" id="KW-0804">Transcription</keyword>
<evidence type="ECO:0000313" key="6">
    <source>
        <dbReference type="Proteomes" id="UP000199110"/>
    </source>
</evidence>
<gene>
    <name evidence="5" type="ORF">SAMN04488095_3772</name>
</gene>
<dbReference type="InterPro" id="IPR036388">
    <property type="entry name" value="WH-like_DNA-bd_sf"/>
</dbReference>
<sequence length="217" mass="24555">MQDSLAADLENDIIFGRYPPGTRIVEDRVMERYDAKRHAVRNAFAVLEKRGLLVHRPNRGVEVVDFTPEQVDSLYDVRILLETAAAERTALPCPSDIAARLLDVAHRHKAAVANKDFREVFRLNQEFHDIQFSCCENDILAELVRAHARTAQPIRVVKYEDDAHMARVVEQHFEIIKAMQGTSTEALVRAVRAHLPASANAYRVLFERKFGPSAAAE</sequence>
<keyword evidence="1" id="KW-0805">Transcription regulation</keyword>
<accession>A0A1I3UJR2</accession>
<organism evidence="5 6">
    <name type="scientific">Jannaschia pohangensis</name>
    <dbReference type="NCBI Taxonomy" id="390807"/>
    <lineage>
        <taxon>Bacteria</taxon>
        <taxon>Pseudomonadati</taxon>
        <taxon>Pseudomonadota</taxon>
        <taxon>Alphaproteobacteria</taxon>
        <taxon>Rhodobacterales</taxon>
        <taxon>Roseobacteraceae</taxon>
        <taxon>Jannaschia</taxon>
    </lineage>
</organism>
<evidence type="ECO:0000256" key="2">
    <source>
        <dbReference type="ARBA" id="ARBA00023125"/>
    </source>
</evidence>
<protein>
    <submittedName>
        <fullName evidence="5">Transcriptional regulator, GntR family</fullName>
    </submittedName>
</protein>
<dbReference type="PANTHER" id="PTHR43537:SF49">
    <property type="entry name" value="TRANSCRIPTIONAL REGULATORY PROTEIN"/>
    <property type="match status" value="1"/>
</dbReference>
<dbReference type="SUPFAM" id="SSF46785">
    <property type="entry name" value="Winged helix' DNA-binding domain"/>
    <property type="match status" value="1"/>
</dbReference>
<reference evidence="5 6" key="1">
    <citation type="submission" date="2016-10" db="EMBL/GenBank/DDBJ databases">
        <authorList>
            <person name="de Groot N.N."/>
        </authorList>
    </citation>
    <scope>NUCLEOTIDE SEQUENCE [LARGE SCALE GENOMIC DNA]</scope>
    <source>
        <strain evidence="5 6">DSM 19073</strain>
    </source>
</reference>
<dbReference type="PROSITE" id="PS50949">
    <property type="entry name" value="HTH_GNTR"/>
    <property type="match status" value="1"/>
</dbReference>
<proteinExistence type="predicted"/>
<dbReference type="Gene3D" id="1.20.120.530">
    <property type="entry name" value="GntR ligand-binding domain-like"/>
    <property type="match status" value="1"/>
</dbReference>